<accession>A0A510UVF6</accession>
<sequence length="429" mass="43766">MTEFRDRLHDLGDDPRAQRPLEDLDVVLSRVRGRRRRRTLALSGVAAVAAVGIWVGGSTLAVGLRQPQVVPGQVTPTATAGSSTDGASTHGASAAPVVLPAPRSTPRAPGDLCGYDTQHLVDRLSAPSATVSTSLLDDEVRSGSAARTLTSVHLDLEGARLDRLTLALARDGVVVATADAPALGDASTATLVAAWAPAAVCDDGAGSSAGAPLPAGTYELFVSTRVGGEARGETHTELVGPLEIVGTADEVTPLPASTADPALPALGWMETVCGQSAPQWPEGSPVEIDATLPADGVTPSPDGWHLPVTVTYTGPGVLSGTARAYATYWLLRDGVVVAGSELGPGDAGLEHVVLPTGLPVPMDVTLASPGDASATCDGEPLPPGDYELTVLYLVLDPALVQPDGSRFTASSQERVLLTRSAPLPITLAG</sequence>
<feature type="transmembrane region" description="Helical" evidence="2">
    <location>
        <begin position="40"/>
        <end position="64"/>
    </location>
</feature>
<keyword evidence="2" id="KW-0472">Membrane</keyword>
<keyword evidence="2" id="KW-1133">Transmembrane helix</keyword>
<evidence type="ECO:0000313" key="4">
    <source>
        <dbReference type="Proteomes" id="UP000321386"/>
    </source>
</evidence>
<keyword evidence="2" id="KW-0812">Transmembrane</keyword>
<protein>
    <submittedName>
        <fullName evidence="3">Uncharacterized protein</fullName>
    </submittedName>
</protein>
<evidence type="ECO:0000313" key="3">
    <source>
        <dbReference type="EMBL" id="GEK17451.1"/>
    </source>
</evidence>
<comment type="caution">
    <text evidence="3">The sequence shown here is derived from an EMBL/GenBank/DDBJ whole genome shotgun (WGS) entry which is preliminary data.</text>
</comment>
<keyword evidence="4" id="KW-1185">Reference proteome</keyword>
<dbReference type="OrthoDB" id="4227064at2"/>
<organism evidence="3 4">
    <name type="scientific">Cellulomonas persica</name>
    <dbReference type="NCBI Taxonomy" id="76861"/>
    <lineage>
        <taxon>Bacteria</taxon>
        <taxon>Bacillati</taxon>
        <taxon>Actinomycetota</taxon>
        <taxon>Actinomycetes</taxon>
        <taxon>Micrococcales</taxon>
        <taxon>Cellulomonadaceae</taxon>
        <taxon>Cellulomonas</taxon>
    </lineage>
</organism>
<dbReference type="AlphaFoldDB" id="A0A510UVF6"/>
<feature type="compositionally biased region" description="Polar residues" evidence="1">
    <location>
        <begin position="74"/>
        <end position="91"/>
    </location>
</feature>
<proteinExistence type="predicted"/>
<dbReference type="RefSeq" id="WP_146805707.1">
    <property type="nucleotide sequence ID" value="NZ_BJUA01000004.1"/>
</dbReference>
<name>A0A510UVF6_9CELL</name>
<gene>
    <name evidence="3" type="ORF">CPE01_11840</name>
</gene>
<reference evidence="3 4" key="1">
    <citation type="submission" date="2019-07" db="EMBL/GenBank/DDBJ databases">
        <title>Whole genome shotgun sequence of Cellulomonas persica NBRC 101101.</title>
        <authorList>
            <person name="Hosoyama A."/>
            <person name="Uohara A."/>
            <person name="Ohji S."/>
            <person name="Ichikawa N."/>
        </authorList>
    </citation>
    <scope>NUCLEOTIDE SEQUENCE [LARGE SCALE GENOMIC DNA]</scope>
    <source>
        <strain evidence="3 4">NBRC 101101</strain>
    </source>
</reference>
<dbReference type="Proteomes" id="UP000321386">
    <property type="component" value="Unassembled WGS sequence"/>
</dbReference>
<evidence type="ECO:0000256" key="2">
    <source>
        <dbReference type="SAM" id="Phobius"/>
    </source>
</evidence>
<feature type="region of interest" description="Disordered" evidence="1">
    <location>
        <begin position="73"/>
        <end position="106"/>
    </location>
</feature>
<dbReference type="EMBL" id="BJUA01000004">
    <property type="protein sequence ID" value="GEK17451.1"/>
    <property type="molecule type" value="Genomic_DNA"/>
</dbReference>
<evidence type="ECO:0000256" key="1">
    <source>
        <dbReference type="SAM" id="MobiDB-lite"/>
    </source>
</evidence>